<evidence type="ECO:0000256" key="2">
    <source>
        <dbReference type="ARBA" id="ARBA00022448"/>
    </source>
</evidence>
<proteinExistence type="predicted"/>
<dbReference type="GO" id="GO:0016020">
    <property type="term" value="C:membrane"/>
    <property type="evidence" value="ECO:0007669"/>
    <property type="project" value="UniProtKB-SubCell"/>
</dbReference>
<feature type="transmembrane region" description="Helical" evidence="7">
    <location>
        <begin position="89"/>
        <end position="106"/>
    </location>
</feature>
<comment type="caution">
    <text evidence="8">The sequence shown here is derived from an EMBL/GenBank/DDBJ whole genome shotgun (WGS) entry which is preliminary data.</text>
</comment>
<dbReference type="Proteomes" id="UP000076481">
    <property type="component" value="Unassembled WGS sequence"/>
</dbReference>
<feature type="transmembrane region" description="Helical" evidence="7">
    <location>
        <begin position="217"/>
        <end position="237"/>
    </location>
</feature>
<reference evidence="8 9" key="1">
    <citation type="submission" date="2016-03" db="EMBL/GenBank/DDBJ databases">
        <title>Speciation and ecological success in dimly lit waters: horizontal gene transfer in a green sulfur bacteria bloom unveiled by metagenomic assembly.</title>
        <authorList>
            <person name="Llorens-Mares T."/>
            <person name="Liu Z."/>
            <person name="Allen L.Z."/>
            <person name="Rusch D.B."/>
            <person name="Craig M.T."/>
            <person name="Dupont C.L."/>
            <person name="Bryant D.A."/>
            <person name="Casamayor E.O."/>
        </authorList>
    </citation>
    <scope>NUCLEOTIDE SEQUENCE [LARGE SCALE GENOMIC DNA]</scope>
    <source>
        <strain evidence="8">CIII</strain>
    </source>
</reference>
<dbReference type="AlphaFoldDB" id="A0A165L4R1"/>
<evidence type="ECO:0000313" key="8">
    <source>
        <dbReference type="EMBL" id="KZK73571.1"/>
    </source>
</evidence>
<evidence type="ECO:0000256" key="4">
    <source>
        <dbReference type="ARBA" id="ARBA00022692"/>
    </source>
</evidence>
<dbReference type="InterPro" id="IPR004776">
    <property type="entry name" value="Mem_transp_PIN-like"/>
</dbReference>
<dbReference type="EMBL" id="LVWG01000035">
    <property type="protein sequence ID" value="KZK73571.1"/>
    <property type="molecule type" value="Genomic_DNA"/>
</dbReference>
<sequence length="301" mass="31899">MHNLTLIIVCFLLGIAARKLGRLPAVTPLVLNSFIIQVSLPALTLLYVHDLRLTGDVSVLASMPWLHFLIAAVFFFAVGKALRLPRKTVGALILTGGLGNTSFLGLPMIEAFYGREGIAYGIIVDQLGSFMVLSTLGITVAGIYSDGRPSLPAILKRIILFPPFIALLLALFLMPVAYPPWLVAVLARLGDTLAPLALFSVGFSFHPGHLGGNGRNLALGLGFKLVLAPLVLAMFYLGIVGVRGPGVEVMLFEAAMPPMITAGIIAAEHDINPPLAGLMVALGIILSFMTLSLWSILLGGV</sequence>
<keyword evidence="4 7" id="KW-0812">Transmembrane</keyword>
<feature type="transmembrane region" description="Helical" evidence="7">
    <location>
        <begin position="157"/>
        <end position="178"/>
    </location>
</feature>
<keyword evidence="2" id="KW-0813">Transport</keyword>
<keyword evidence="6 7" id="KW-0472">Membrane</keyword>
<dbReference type="GO" id="GO:0055085">
    <property type="term" value="P:transmembrane transport"/>
    <property type="evidence" value="ECO:0007669"/>
    <property type="project" value="InterPro"/>
</dbReference>
<name>A0A165L4R1_PELLU</name>
<feature type="transmembrane region" description="Helical" evidence="7">
    <location>
        <begin position="274"/>
        <end position="297"/>
    </location>
</feature>
<evidence type="ECO:0000256" key="1">
    <source>
        <dbReference type="ARBA" id="ARBA00004141"/>
    </source>
</evidence>
<evidence type="ECO:0000256" key="7">
    <source>
        <dbReference type="SAM" id="Phobius"/>
    </source>
</evidence>
<feature type="transmembrane region" description="Helical" evidence="7">
    <location>
        <begin position="118"/>
        <end position="145"/>
    </location>
</feature>
<gene>
    <name evidence="8" type="ORF">A3K90_08080</name>
</gene>
<organism evidence="8 9">
    <name type="scientific">Pelodictyon luteolum</name>
    <dbReference type="NCBI Taxonomy" id="1100"/>
    <lineage>
        <taxon>Bacteria</taxon>
        <taxon>Pseudomonadati</taxon>
        <taxon>Chlorobiota</taxon>
        <taxon>Chlorobiia</taxon>
        <taxon>Chlorobiales</taxon>
        <taxon>Chlorobiaceae</taxon>
        <taxon>Chlorobium/Pelodictyon group</taxon>
        <taxon>Pelodictyon</taxon>
    </lineage>
</organism>
<evidence type="ECO:0000313" key="9">
    <source>
        <dbReference type="Proteomes" id="UP000076481"/>
    </source>
</evidence>
<protein>
    <submittedName>
        <fullName evidence="8">Transporter</fullName>
    </submittedName>
</protein>
<evidence type="ECO:0000256" key="6">
    <source>
        <dbReference type="ARBA" id="ARBA00023136"/>
    </source>
</evidence>
<keyword evidence="5 7" id="KW-1133">Transmembrane helix</keyword>
<evidence type="ECO:0000256" key="3">
    <source>
        <dbReference type="ARBA" id="ARBA00022475"/>
    </source>
</evidence>
<accession>A0A165L4R1</accession>
<dbReference type="Pfam" id="PF03547">
    <property type="entry name" value="Mem_trans"/>
    <property type="match status" value="2"/>
</dbReference>
<dbReference type="PANTHER" id="PTHR36838:SF1">
    <property type="entry name" value="SLR1864 PROTEIN"/>
    <property type="match status" value="1"/>
</dbReference>
<dbReference type="PANTHER" id="PTHR36838">
    <property type="entry name" value="AUXIN EFFLUX CARRIER FAMILY PROTEIN"/>
    <property type="match status" value="1"/>
</dbReference>
<comment type="subcellular location">
    <subcellularLocation>
        <location evidence="1">Membrane</location>
        <topology evidence="1">Multi-pass membrane protein</topology>
    </subcellularLocation>
</comment>
<dbReference type="RefSeq" id="WP_303682264.1">
    <property type="nucleotide sequence ID" value="NZ_LVWG01000035.1"/>
</dbReference>
<evidence type="ECO:0000256" key="5">
    <source>
        <dbReference type="ARBA" id="ARBA00022989"/>
    </source>
</evidence>
<feature type="transmembrane region" description="Helical" evidence="7">
    <location>
        <begin position="249"/>
        <end position="267"/>
    </location>
</feature>
<keyword evidence="3" id="KW-1003">Cell membrane</keyword>
<feature type="transmembrane region" description="Helical" evidence="7">
    <location>
        <begin position="57"/>
        <end position="77"/>
    </location>
</feature>